<dbReference type="InterPro" id="IPR036412">
    <property type="entry name" value="HAD-like_sf"/>
</dbReference>
<dbReference type="Proteomes" id="UP001210169">
    <property type="component" value="Chromosome"/>
</dbReference>
<dbReference type="InterPro" id="IPR023198">
    <property type="entry name" value="PGP-like_dom2"/>
</dbReference>
<dbReference type="SFLD" id="SFLDS00003">
    <property type="entry name" value="Haloacid_Dehalogenase"/>
    <property type="match status" value="1"/>
</dbReference>
<proteinExistence type="predicted"/>
<dbReference type="InterPro" id="IPR023214">
    <property type="entry name" value="HAD_sf"/>
</dbReference>
<evidence type="ECO:0000313" key="2">
    <source>
        <dbReference type="Proteomes" id="UP001210169"/>
    </source>
</evidence>
<reference evidence="1 2" key="1">
    <citation type="submission" date="2022-12" db="EMBL/GenBank/DDBJ databases">
        <authorList>
            <person name="Ruckert C."/>
            <person name="Busche T."/>
            <person name="Kalinowski J."/>
            <person name="Wittmann C."/>
        </authorList>
    </citation>
    <scope>NUCLEOTIDE SEQUENCE [LARGE SCALE GENOMIC DNA]</scope>
    <source>
        <strain evidence="1 2">DSM 40276</strain>
    </source>
</reference>
<protein>
    <submittedName>
        <fullName evidence="1">Haloacid dehalogenase-like hydrolase</fullName>
    </submittedName>
</protein>
<dbReference type="GeneID" id="301331398"/>
<dbReference type="InterPro" id="IPR050155">
    <property type="entry name" value="HAD-like_hydrolase_sf"/>
</dbReference>
<dbReference type="PANTHER" id="PTHR43434">
    <property type="entry name" value="PHOSPHOGLYCOLATE PHOSPHATASE"/>
    <property type="match status" value="1"/>
</dbReference>
<gene>
    <name evidence="1" type="ORF">STRNI_002218</name>
</gene>
<dbReference type="PANTHER" id="PTHR43434:SF1">
    <property type="entry name" value="PHOSPHOGLYCOLATE PHOSPHATASE"/>
    <property type="match status" value="1"/>
</dbReference>
<dbReference type="Pfam" id="PF12710">
    <property type="entry name" value="HAD"/>
    <property type="match status" value="1"/>
</dbReference>
<dbReference type="Gene3D" id="3.40.50.1000">
    <property type="entry name" value="HAD superfamily/HAD-like"/>
    <property type="match status" value="1"/>
</dbReference>
<keyword evidence="2" id="KW-1185">Reference proteome</keyword>
<name>A0ABY7J125_STRNI</name>
<sequence length="244" mass="26180">MTETPSALVLWDIDRTLLYVGNIDRQVYREAFFEVVGRPAERLPARGTGVTMPLAIRSLLRENGVPASEVPNLLPRIAELLPRRLADHMADLRSEGVLMPGAVAALRAMRAHIGLVPTVLTGNLKPNAILKLEAFELDQFVDVEIGGYASDNDNRPALVAISQNRAQAKHGTTFDRSNTVIIGDSLEDVRTGLQGGAAVIAVASGTTPAAALQRAGADVVLDGLTDIQRLMNALSELFSPSERL</sequence>
<evidence type="ECO:0000313" key="1">
    <source>
        <dbReference type="EMBL" id="WAU04002.1"/>
    </source>
</evidence>
<organism evidence="1 2">
    <name type="scientific">Streptomyces nigrescens</name>
    <dbReference type="NCBI Taxonomy" id="1920"/>
    <lineage>
        <taxon>Bacteria</taxon>
        <taxon>Bacillati</taxon>
        <taxon>Actinomycetota</taxon>
        <taxon>Actinomycetes</taxon>
        <taxon>Kitasatosporales</taxon>
        <taxon>Streptomycetaceae</taxon>
        <taxon>Streptomyces</taxon>
    </lineage>
</organism>
<dbReference type="SUPFAM" id="SSF56784">
    <property type="entry name" value="HAD-like"/>
    <property type="match status" value="1"/>
</dbReference>
<dbReference type="EMBL" id="CP114203">
    <property type="protein sequence ID" value="WAU04002.1"/>
    <property type="molecule type" value="Genomic_DNA"/>
</dbReference>
<dbReference type="Gene3D" id="1.10.150.240">
    <property type="entry name" value="Putative phosphatase, domain 2"/>
    <property type="match status" value="1"/>
</dbReference>
<dbReference type="SFLD" id="SFLDG01129">
    <property type="entry name" value="C1.5:_HAD__Beta-PGM__Phosphata"/>
    <property type="match status" value="1"/>
</dbReference>
<dbReference type="RefSeq" id="WP_277411123.1">
    <property type="nucleotide sequence ID" value="NZ_CP114203.1"/>
</dbReference>
<accession>A0ABY7J125</accession>